<proteinExistence type="predicted"/>
<name>A0ABW4KRF2_9BURK</name>
<dbReference type="Pfam" id="PF09676">
    <property type="entry name" value="TraV"/>
    <property type="match status" value="1"/>
</dbReference>
<dbReference type="PROSITE" id="PS51257">
    <property type="entry name" value="PROKAR_LIPOPROTEIN"/>
    <property type="match status" value="1"/>
</dbReference>
<reference evidence="4" key="1">
    <citation type="journal article" date="2019" name="Int. J. Syst. Evol. Microbiol.">
        <title>The Global Catalogue of Microorganisms (GCM) 10K type strain sequencing project: providing services to taxonomists for standard genome sequencing and annotation.</title>
        <authorList>
            <consortium name="The Broad Institute Genomics Platform"/>
            <consortium name="The Broad Institute Genome Sequencing Center for Infectious Disease"/>
            <person name="Wu L."/>
            <person name="Ma J."/>
        </authorList>
    </citation>
    <scope>NUCLEOTIDE SEQUENCE [LARGE SCALE GENOMIC DNA]</scope>
    <source>
        <strain evidence="4">LMG 29247</strain>
    </source>
</reference>
<feature type="region of interest" description="Disordered" evidence="1">
    <location>
        <begin position="159"/>
        <end position="205"/>
    </location>
</feature>
<gene>
    <name evidence="3" type="ORF">ACFSF0_04180</name>
</gene>
<organism evidence="3 4">
    <name type="scientific">Ottowia flava</name>
    <dbReference type="NCBI Taxonomy" id="2675430"/>
    <lineage>
        <taxon>Bacteria</taxon>
        <taxon>Pseudomonadati</taxon>
        <taxon>Pseudomonadota</taxon>
        <taxon>Betaproteobacteria</taxon>
        <taxon>Burkholderiales</taxon>
        <taxon>Comamonadaceae</taxon>
        <taxon>Ottowia</taxon>
    </lineage>
</organism>
<keyword evidence="4" id="KW-1185">Reference proteome</keyword>
<protein>
    <submittedName>
        <fullName evidence="3">TraV family lipoprotein</fullName>
    </submittedName>
</protein>
<feature type="compositionally biased region" description="Polar residues" evidence="1">
    <location>
        <begin position="164"/>
        <end position="177"/>
    </location>
</feature>
<dbReference type="InterPro" id="IPR014118">
    <property type="entry name" value="T4SS_TraV"/>
</dbReference>
<evidence type="ECO:0000256" key="1">
    <source>
        <dbReference type="SAM" id="MobiDB-lite"/>
    </source>
</evidence>
<evidence type="ECO:0000256" key="2">
    <source>
        <dbReference type="SAM" id="SignalP"/>
    </source>
</evidence>
<comment type="caution">
    <text evidence="3">The sequence shown here is derived from an EMBL/GenBank/DDBJ whole genome shotgun (WGS) entry which is preliminary data.</text>
</comment>
<feature type="compositionally biased region" description="Pro residues" evidence="1">
    <location>
        <begin position="192"/>
        <end position="205"/>
    </location>
</feature>
<dbReference type="Proteomes" id="UP001597304">
    <property type="component" value="Unassembled WGS sequence"/>
</dbReference>
<feature type="signal peptide" evidence="2">
    <location>
        <begin position="1"/>
        <end position="24"/>
    </location>
</feature>
<dbReference type="EMBL" id="JBHUEJ010000010">
    <property type="protein sequence ID" value="MFD1709791.1"/>
    <property type="molecule type" value="Genomic_DNA"/>
</dbReference>
<dbReference type="RefSeq" id="WP_147914639.1">
    <property type="nucleotide sequence ID" value="NZ_JBHUEJ010000010.1"/>
</dbReference>
<keyword evidence="2" id="KW-0732">Signal</keyword>
<evidence type="ECO:0000313" key="4">
    <source>
        <dbReference type="Proteomes" id="UP001597304"/>
    </source>
</evidence>
<evidence type="ECO:0000313" key="3">
    <source>
        <dbReference type="EMBL" id="MFD1709791.1"/>
    </source>
</evidence>
<sequence length="205" mass="21641">MNFQRPFFALAATAVITLTGCASSMNIGESGLTCPAGEGMPCTDSRTVFERTNNFQPGDSMYGARVRGEGGAGGAAVGSSPQPFDNFDVDMRGGVINHPLPVRTGAKVMRIWVNSWVDERGDLNYPSLLFTEITPRQWNVNESASKTMSPRRMTPLRVKEGASASPQTTPLQAKPSQATAPVVTPTAVPAAPAKPAPLLPAPLAN</sequence>
<feature type="chain" id="PRO_5045182755" evidence="2">
    <location>
        <begin position="25"/>
        <end position="205"/>
    </location>
</feature>
<feature type="compositionally biased region" description="Low complexity" evidence="1">
    <location>
        <begin position="178"/>
        <end position="191"/>
    </location>
</feature>
<accession>A0ABW4KRF2</accession>
<keyword evidence="3" id="KW-0449">Lipoprotein</keyword>